<evidence type="ECO:0000259" key="1">
    <source>
        <dbReference type="Pfam" id="PF10263"/>
    </source>
</evidence>
<protein>
    <recommendedName>
        <fullName evidence="1">SprT-like domain-containing protein</fullName>
    </recommendedName>
</protein>
<dbReference type="AlphaFoldDB" id="A0A560CXE2"/>
<feature type="domain" description="SprT-like" evidence="1">
    <location>
        <begin position="40"/>
        <end position="105"/>
    </location>
</feature>
<evidence type="ECO:0000313" key="2">
    <source>
        <dbReference type="EMBL" id="TWA89534.1"/>
    </source>
</evidence>
<accession>A0A560CXE2</accession>
<reference evidence="2 3" key="1">
    <citation type="submission" date="2019-06" db="EMBL/GenBank/DDBJ databases">
        <title>Genomic Encyclopedia of Type Strains, Phase IV (KMG-V): Genome sequencing to study the core and pangenomes of soil and plant-associated prokaryotes.</title>
        <authorList>
            <person name="Whitman W."/>
        </authorList>
    </citation>
    <scope>NUCLEOTIDE SEQUENCE [LARGE SCALE GENOMIC DNA]</scope>
    <source>
        <strain evidence="2 3">BR 510</strain>
    </source>
</reference>
<evidence type="ECO:0000313" key="3">
    <source>
        <dbReference type="Proteomes" id="UP000319949"/>
    </source>
</evidence>
<dbReference type="OrthoDB" id="8241265at2"/>
<proteinExistence type="predicted"/>
<dbReference type="Proteomes" id="UP000319949">
    <property type="component" value="Unassembled WGS sequence"/>
</dbReference>
<keyword evidence="3" id="KW-1185">Reference proteome</keyword>
<comment type="caution">
    <text evidence="2">The sequence shown here is derived from an EMBL/GenBank/DDBJ whole genome shotgun (WGS) entry which is preliminary data.</text>
</comment>
<dbReference type="GO" id="GO:0006950">
    <property type="term" value="P:response to stress"/>
    <property type="evidence" value="ECO:0007669"/>
    <property type="project" value="UniProtKB-ARBA"/>
</dbReference>
<organism evidence="2 3">
    <name type="scientific">Bradyrhizobium stylosanthis</name>
    <dbReference type="NCBI Taxonomy" id="1803665"/>
    <lineage>
        <taxon>Bacteria</taxon>
        <taxon>Pseudomonadati</taxon>
        <taxon>Pseudomonadota</taxon>
        <taxon>Alphaproteobacteria</taxon>
        <taxon>Hyphomicrobiales</taxon>
        <taxon>Nitrobacteraceae</taxon>
        <taxon>Bradyrhizobium</taxon>
    </lineage>
</organism>
<name>A0A560CXE2_9BRAD</name>
<dbReference type="EMBL" id="VITK01000019">
    <property type="protein sequence ID" value="TWA89534.1"/>
    <property type="molecule type" value="Genomic_DNA"/>
</dbReference>
<dbReference type="RefSeq" id="WP_145670112.1">
    <property type="nucleotide sequence ID" value="NZ_VITK01000019.1"/>
</dbReference>
<dbReference type="InterPro" id="IPR006640">
    <property type="entry name" value="SprT-like_domain"/>
</dbReference>
<dbReference type="Pfam" id="PF10263">
    <property type="entry name" value="SprT-like"/>
    <property type="match status" value="1"/>
</dbReference>
<sequence>MTFRLTPKVLETSYDYLRTTPPFNRWKLPPGGDVKFVVIRSKDDCGWYNIVNGQHVIAASSAYIGRTLSLMELMAHEMIHLYQRRKNPRATGHNAEFHKLGRRACKHHGFDPLLF</sequence>
<gene>
    <name evidence="2" type="ORF">FBZ96_1192</name>
</gene>